<dbReference type="Gene3D" id="1.10.1620.20">
    <property type="entry name" value="ATP synthase, F1 complex, epsilon subunit superfamily, mitochondrial"/>
    <property type="match status" value="1"/>
</dbReference>
<evidence type="ECO:0000256" key="3">
    <source>
        <dbReference type="ARBA" id="ARBA00009502"/>
    </source>
</evidence>
<evidence type="ECO:0000256" key="2">
    <source>
        <dbReference type="ARBA" id="ARBA00006289"/>
    </source>
</evidence>
<dbReference type="Proteomes" id="UP000253664">
    <property type="component" value="Unassembled WGS sequence"/>
</dbReference>
<dbReference type="CDD" id="cd12153">
    <property type="entry name" value="F1-ATPase_epsilon"/>
    <property type="match status" value="1"/>
</dbReference>
<protein>
    <submittedName>
        <fullName evidence="7">Uncharacterized protein</fullName>
    </submittedName>
</protein>
<evidence type="ECO:0000313" key="8">
    <source>
        <dbReference type="Proteomes" id="UP000253664"/>
    </source>
</evidence>
<evidence type="ECO:0000259" key="6">
    <source>
        <dbReference type="Pfam" id="PF25789"/>
    </source>
</evidence>
<evidence type="ECO:0000256" key="1">
    <source>
        <dbReference type="ARBA" id="ARBA00004496"/>
    </source>
</evidence>
<comment type="similarity">
    <text evidence="3">Belongs to the eukaryotic ATPase epsilon family.</text>
</comment>
<dbReference type="PANTHER" id="PTHR21373">
    <property type="entry name" value="GLUCOSE REPRESSIBLE PROTEIN MAK10"/>
    <property type="match status" value="1"/>
</dbReference>
<keyword evidence="4" id="KW-0963">Cytoplasm</keyword>
<evidence type="ECO:0000259" key="5">
    <source>
        <dbReference type="Pfam" id="PF04112"/>
    </source>
</evidence>
<name>A0A367LS07_9HYPO</name>
<accession>A0A367LS07</accession>
<dbReference type="GO" id="GO:0031417">
    <property type="term" value="C:NatC complex"/>
    <property type="evidence" value="ECO:0007669"/>
    <property type="project" value="InterPro"/>
</dbReference>
<dbReference type="GO" id="GO:0045259">
    <property type="term" value="C:proton-transporting ATP synthase complex"/>
    <property type="evidence" value="ECO:0007669"/>
    <property type="project" value="InterPro"/>
</dbReference>
<evidence type="ECO:0000256" key="4">
    <source>
        <dbReference type="ARBA" id="ARBA00022490"/>
    </source>
</evidence>
<dbReference type="GO" id="GO:0046933">
    <property type="term" value="F:proton-transporting ATP synthase activity, rotational mechanism"/>
    <property type="evidence" value="ECO:0007669"/>
    <property type="project" value="InterPro"/>
</dbReference>
<sequence>MTAAWRAAGLTYNHYLAIAARTVRRCLKEDKRIAAERHGESDVRFVKWEDAPTTLLAMQQRKWPWETHLMVRTRDKIARLSLGQAPGSPPPPPPPNIDGPGILALDITKDFAEAVRALAPGELVQDEHFTLFESVAALEIMDPKMDSGCILPGDESDALYDVSTVLLPDEVLGIIDQLLCHEMSWHLGYPLSQTLFTSVHVEALLMPSPATVDDAYFVRRAGDAANQQSMLRVLRAYCLGMLKACGYVNERIKSEHYYEEEDFVTNTYNRTLLSSIPTDAIRQVLTEAQDLLESLRNSIGSSVADALISRLTLRRLFLAAAESPQHIRDRERARQPWTAALSLLPSIASTHSLGKPVAEAFSVKLQRKLASTMPPRPIVELGFDEAFRHLSRLFEDSCEVIGALEYTNSRCLQTFVATFQAKKPQPLVYVRTLLQTFLFNDMKILGSMSIRQLLDDDLSIISMAASPVLDRENDDVEAVQDPRFVVAQQMELFRQQAAQPFLDILRTACQNRCRQRRTLCHLIRDWEGLQADAEYMDQTLQDETGQQPVVQPSTSRDEPVELYPLVLSSWTYLYKLHQMELIVQLGFELEIYQADELAGMYWHLNYLARFRLQHAERIKSFVVHRVEQVTAHPKPDRAASDRQQLQRSLAQARLSLLDAAVTWELSDALCCLYTALLRLRLVKSPPRPYSSDELRFALRMKPFAAVSFPPPPTFDEFVDGVTQPATTTAELLEFGEKTAAGAKRGFETMSKLSAEESFSVGSHDRWVASAKGALKASIAAGVAISSLQKAIARQSTGADGGLGIRAEVPSPDEAYHNWWIVPKVVPAV</sequence>
<dbReference type="Pfam" id="PF04627">
    <property type="entry name" value="ATP-synt_Eps"/>
    <property type="match status" value="1"/>
</dbReference>
<organism evidence="7 8">
    <name type="scientific">Ophiocordyceps polyrhachis-furcata BCC 54312</name>
    <dbReference type="NCBI Taxonomy" id="1330021"/>
    <lineage>
        <taxon>Eukaryota</taxon>
        <taxon>Fungi</taxon>
        <taxon>Dikarya</taxon>
        <taxon>Ascomycota</taxon>
        <taxon>Pezizomycotina</taxon>
        <taxon>Sordariomycetes</taxon>
        <taxon>Hypocreomycetidae</taxon>
        <taxon>Hypocreales</taxon>
        <taxon>Ophiocordycipitaceae</taxon>
        <taxon>Ophiocordyceps</taxon>
    </lineage>
</organism>
<dbReference type="OrthoDB" id="269405at2759"/>
<dbReference type="Pfam" id="PF04112">
    <property type="entry name" value="Mak10"/>
    <property type="match status" value="1"/>
</dbReference>
<dbReference type="InterPro" id="IPR057982">
    <property type="entry name" value="TPR_NAA35"/>
</dbReference>
<dbReference type="STRING" id="1330021.A0A367LS07"/>
<dbReference type="InterPro" id="IPR006721">
    <property type="entry name" value="ATP_synth_F1_esu_mt"/>
</dbReference>
<dbReference type="EMBL" id="LKCN02000001">
    <property type="protein sequence ID" value="RCI17235.1"/>
    <property type="molecule type" value="Genomic_DNA"/>
</dbReference>
<dbReference type="InterPro" id="IPR036742">
    <property type="entry name" value="ATP_synth_F1_esu_sf_mt"/>
</dbReference>
<evidence type="ECO:0000313" key="7">
    <source>
        <dbReference type="EMBL" id="RCI17235.1"/>
    </source>
</evidence>
<keyword evidence="8" id="KW-1185">Reference proteome</keyword>
<dbReference type="AlphaFoldDB" id="A0A367LS07"/>
<dbReference type="Pfam" id="PF25789">
    <property type="entry name" value="TPR_NAA35"/>
    <property type="match status" value="1"/>
</dbReference>
<proteinExistence type="inferred from homology"/>
<dbReference type="InterPro" id="IPR057983">
    <property type="entry name" value="NAA35-like_N"/>
</dbReference>
<dbReference type="GO" id="GO:0005743">
    <property type="term" value="C:mitochondrial inner membrane"/>
    <property type="evidence" value="ECO:0007669"/>
    <property type="project" value="InterPro"/>
</dbReference>
<feature type="domain" description="NAA35-like TPR repeats" evidence="6">
    <location>
        <begin position="404"/>
        <end position="755"/>
    </location>
</feature>
<gene>
    <name evidence="7" type="ORF">L249_2444</name>
</gene>
<reference evidence="7 8" key="1">
    <citation type="journal article" date="2015" name="BMC Genomics">
        <title>Insights from the genome of Ophiocordyceps polyrhachis-furcata to pathogenicity and host specificity in insect fungi.</title>
        <authorList>
            <person name="Wichadakul D."/>
            <person name="Kobmoo N."/>
            <person name="Ingsriswang S."/>
            <person name="Tangphatsornruang S."/>
            <person name="Chantasingh D."/>
            <person name="Luangsa-ard J.J."/>
            <person name="Eurwilaichitr L."/>
        </authorList>
    </citation>
    <scope>NUCLEOTIDE SEQUENCE [LARGE SCALE GENOMIC DNA]</scope>
    <source>
        <strain evidence="7 8">BCC 54312</strain>
    </source>
</reference>
<dbReference type="SUPFAM" id="SSF48690">
    <property type="entry name" value="Epsilon subunit of mitochondrial F1F0-ATP synthase"/>
    <property type="match status" value="1"/>
</dbReference>
<dbReference type="PANTHER" id="PTHR21373:SF0">
    <property type="entry name" value="N-ALPHA-ACETYLTRANSFERASE 35, NATC AUXILIARY SUBUNIT"/>
    <property type="match status" value="1"/>
</dbReference>
<comment type="similarity">
    <text evidence="2">Belongs to the MAK10 family.</text>
</comment>
<comment type="subcellular location">
    <subcellularLocation>
        <location evidence="1">Cytoplasm</location>
    </subcellularLocation>
</comment>
<feature type="domain" description="NAA35-like N-terminal" evidence="5">
    <location>
        <begin position="120"/>
        <end position="282"/>
    </location>
</feature>
<dbReference type="InterPro" id="IPR007244">
    <property type="entry name" value="Naa35_N"/>
</dbReference>
<comment type="caution">
    <text evidence="7">The sequence shown here is derived from an EMBL/GenBank/DDBJ whole genome shotgun (WGS) entry which is preliminary data.</text>
</comment>